<dbReference type="SUPFAM" id="SSF46689">
    <property type="entry name" value="Homeodomain-like"/>
    <property type="match status" value="1"/>
</dbReference>
<name>A0ABR3VS12_9PEZI</name>
<evidence type="ECO:0000313" key="3">
    <source>
        <dbReference type="EMBL" id="KAL1844446.1"/>
    </source>
</evidence>
<accession>A0ABR3VS12</accession>
<dbReference type="InterPro" id="IPR009057">
    <property type="entry name" value="Homeodomain-like_sf"/>
</dbReference>
<gene>
    <name evidence="3" type="ORF">VTK73DRAFT_2543</name>
</gene>
<feature type="domain" description="HTH psq-type" evidence="2">
    <location>
        <begin position="15"/>
        <end position="48"/>
    </location>
</feature>
<dbReference type="InterPro" id="IPR007889">
    <property type="entry name" value="HTH_Psq"/>
</dbReference>
<evidence type="ECO:0000256" key="1">
    <source>
        <dbReference type="SAM" id="MobiDB-lite"/>
    </source>
</evidence>
<sequence>MVSTSLPSRCFGCPMSAAMAAVQGGSTVRTASRAFGIPRTTLSQLARESQSRRIAHAPRTPRMRLSEKDEARLTPMGAS</sequence>
<evidence type="ECO:0000259" key="2">
    <source>
        <dbReference type="Pfam" id="PF05225"/>
    </source>
</evidence>
<feature type="compositionally biased region" description="Basic residues" evidence="1">
    <location>
        <begin position="53"/>
        <end position="62"/>
    </location>
</feature>
<dbReference type="Pfam" id="PF05225">
    <property type="entry name" value="HTH_psq"/>
    <property type="match status" value="1"/>
</dbReference>
<proteinExistence type="predicted"/>
<keyword evidence="4" id="KW-1185">Reference proteome</keyword>
<dbReference type="EMBL" id="JAZHXJ010001713">
    <property type="protein sequence ID" value="KAL1844446.1"/>
    <property type="molecule type" value="Genomic_DNA"/>
</dbReference>
<evidence type="ECO:0000313" key="4">
    <source>
        <dbReference type="Proteomes" id="UP001586593"/>
    </source>
</evidence>
<organism evidence="3 4">
    <name type="scientific">Phialemonium thermophilum</name>
    <dbReference type="NCBI Taxonomy" id="223376"/>
    <lineage>
        <taxon>Eukaryota</taxon>
        <taxon>Fungi</taxon>
        <taxon>Dikarya</taxon>
        <taxon>Ascomycota</taxon>
        <taxon>Pezizomycotina</taxon>
        <taxon>Sordariomycetes</taxon>
        <taxon>Sordariomycetidae</taxon>
        <taxon>Cephalothecales</taxon>
        <taxon>Cephalothecaceae</taxon>
        <taxon>Phialemonium</taxon>
    </lineage>
</organism>
<dbReference type="Proteomes" id="UP001586593">
    <property type="component" value="Unassembled WGS sequence"/>
</dbReference>
<dbReference type="Gene3D" id="1.10.10.60">
    <property type="entry name" value="Homeodomain-like"/>
    <property type="match status" value="1"/>
</dbReference>
<feature type="region of interest" description="Disordered" evidence="1">
    <location>
        <begin position="44"/>
        <end position="79"/>
    </location>
</feature>
<reference evidence="3 4" key="1">
    <citation type="journal article" date="2024" name="Commun. Biol.">
        <title>Comparative genomic analysis of thermophilic fungi reveals convergent evolutionary adaptations and gene losses.</title>
        <authorList>
            <person name="Steindorff A.S."/>
            <person name="Aguilar-Pontes M.V."/>
            <person name="Robinson A.J."/>
            <person name="Andreopoulos B."/>
            <person name="LaButti K."/>
            <person name="Kuo A."/>
            <person name="Mondo S."/>
            <person name="Riley R."/>
            <person name="Otillar R."/>
            <person name="Haridas S."/>
            <person name="Lipzen A."/>
            <person name="Grimwood J."/>
            <person name="Schmutz J."/>
            <person name="Clum A."/>
            <person name="Reid I.D."/>
            <person name="Moisan M.C."/>
            <person name="Butler G."/>
            <person name="Nguyen T.T.M."/>
            <person name="Dewar K."/>
            <person name="Conant G."/>
            <person name="Drula E."/>
            <person name="Henrissat B."/>
            <person name="Hansel C."/>
            <person name="Singer S."/>
            <person name="Hutchinson M.I."/>
            <person name="de Vries R.P."/>
            <person name="Natvig D.O."/>
            <person name="Powell A.J."/>
            <person name="Tsang A."/>
            <person name="Grigoriev I.V."/>
        </authorList>
    </citation>
    <scope>NUCLEOTIDE SEQUENCE [LARGE SCALE GENOMIC DNA]</scope>
    <source>
        <strain evidence="3 4">ATCC 24622</strain>
    </source>
</reference>
<comment type="caution">
    <text evidence="3">The sequence shown here is derived from an EMBL/GenBank/DDBJ whole genome shotgun (WGS) entry which is preliminary data.</text>
</comment>
<protein>
    <recommendedName>
        <fullName evidence="2">HTH psq-type domain-containing protein</fullName>
    </recommendedName>
</protein>